<dbReference type="NCBIfam" id="NF035944">
    <property type="entry name" value="PEPxxWA-CTERM"/>
    <property type="match status" value="1"/>
</dbReference>
<proteinExistence type="predicted"/>
<name>A0A9X1DFD0_9SPHN</name>
<evidence type="ECO:0000259" key="1">
    <source>
        <dbReference type="Pfam" id="PF07589"/>
    </source>
</evidence>
<dbReference type="Pfam" id="PF07589">
    <property type="entry name" value="PEP-CTERM"/>
    <property type="match status" value="1"/>
</dbReference>
<organism evidence="2 3">
    <name type="scientific">Sphingobium nicotianae</name>
    <dbReference type="NCBI Taxonomy" id="2782607"/>
    <lineage>
        <taxon>Bacteria</taxon>
        <taxon>Pseudomonadati</taxon>
        <taxon>Pseudomonadota</taxon>
        <taxon>Alphaproteobacteria</taxon>
        <taxon>Sphingomonadales</taxon>
        <taxon>Sphingomonadaceae</taxon>
        <taxon>Sphingobium</taxon>
    </lineage>
</organism>
<keyword evidence="3" id="KW-1185">Reference proteome</keyword>
<feature type="domain" description="Ice-binding protein C-terminal" evidence="1">
    <location>
        <begin position="98"/>
        <end position="122"/>
    </location>
</feature>
<dbReference type="EMBL" id="JAHGAW010000013">
    <property type="protein sequence ID" value="MBT2188889.1"/>
    <property type="molecule type" value="Genomic_DNA"/>
</dbReference>
<dbReference type="InterPro" id="IPR013424">
    <property type="entry name" value="Ice-binding_C"/>
</dbReference>
<dbReference type="Proteomes" id="UP001138757">
    <property type="component" value="Unassembled WGS sequence"/>
</dbReference>
<gene>
    <name evidence="2" type="ORF">KK488_18245</name>
</gene>
<evidence type="ECO:0000313" key="2">
    <source>
        <dbReference type="EMBL" id="MBT2188889.1"/>
    </source>
</evidence>
<reference evidence="2" key="1">
    <citation type="submission" date="2021-05" db="EMBL/GenBank/DDBJ databases">
        <title>Genome of Sphingobium sp. strain.</title>
        <authorList>
            <person name="Fan R."/>
        </authorList>
    </citation>
    <scope>NUCLEOTIDE SEQUENCE</scope>
    <source>
        <strain evidence="2">H33</strain>
    </source>
</reference>
<sequence length="133" mass="13747">MGDFGPSQSHCIAPGQPYTGIFSFAFDPGNDLFGTTAGSMTPTATPGVFNSFVTYTVTGGTGRFLGASGSIAGVGLLDRRPARPLNHLDLTGTLNMPAVPEPATWGLMLTGLGLTGAAMRRRPARAMAVRFIA</sequence>
<accession>A0A9X1DFD0</accession>
<evidence type="ECO:0000313" key="3">
    <source>
        <dbReference type="Proteomes" id="UP001138757"/>
    </source>
</evidence>
<dbReference type="AlphaFoldDB" id="A0A9X1DFD0"/>
<comment type="caution">
    <text evidence="2">The sequence shown here is derived from an EMBL/GenBank/DDBJ whole genome shotgun (WGS) entry which is preliminary data.</text>
</comment>
<protein>
    <submittedName>
        <fullName evidence="2">PEPxxWA-CTERM sorting domain-containing protein</fullName>
    </submittedName>
</protein>
<dbReference type="NCBIfam" id="TIGR02595">
    <property type="entry name" value="PEP_CTERM"/>
    <property type="match status" value="1"/>
</dbReference>